<protein>
    <submittedName>
        <fullName evidence="1">Uncharacterized protein</fullName>
    </submittedName>
</protein>
<accession>A0A016S2I3</accession>
<gene>
    <name evidence="1" type="primary">Acey_s0316.g2291</name>
    <name evidence="1" type="ORF">Y032_0316g2291</name>
</gene>
<dbReference type="AlphaFoldDB" id="A0A016S2I3"/>
<dbReference type="EMBL" id="JARK01001652">
    <property type="protein sequence ID" value="EYB84449.1"/>
    <property type="molecule type" value="Genomic_DNA"/>
</dbReference>
<dbReference type="Proteomes" id="UP000024635">
    <property type="component" value="Unassembled WGS sequence"/>
</dbReference>
<proteinExistence type="predicted"/>
<reference evidence="2" key="1">
    <citation type="journal article" date="2015" name="Nat. Genet.">
        <title>The genome and transcriptome of the zoonotic hookworm Ancylostoma ceylanicum identify infection-specific gene families.</title>
        <authorList>
            <person name="Schwarz E.M."/>
            <person name="Hu Y."/>
            <person name="Antoshechkin I."/>
            <person name="Miller M.M."/>
            <person name="Sternberg P.W."/>
            <person name="Aroian R.V."/>
        </authorList>
    </citation>
    <scope>NUCLEOTIDE SEQUENCE</scope>
    <source>
        <strain evidence="2">HY135</strain>
    </source>
</reference>
<keyword evidence="2" id="KW-1185">Reference proteome</keyword>
<sequence>MHLLCVCMHAVAVTSRGKMSSSDLERERMSSFDSVALIHSSSTMPQVLLVERLEVVSIRNSWLSFSREAQERVHPLRLSSNGLEI</sequence>
<organism evidence="1 2">
    <name type="scientific">Ancylostoma ceylanicum</name>
    <dbReference type="NCBI Taxonomy" id="53326"/>
    <lineage>
        <taxon>Eukaryota</taxon>
        <taxon>Metazoa</taxon>
        <taxon>Ecdysozoa</taxon>
        <taxon>Nematoda</taxon>
        <taxon>Chromadorea</taxon>
        <taxon>Rhabditida</taxon>
        <taxon>Rhabditina</taxon>
        <taxon>Rhabditomorpha</taxon>
        <taxon>Strongyloidea</taxon>
        <taxon>Ancylostomatidae</taxon>
        <taxon>Ancylostomatinae</taxon>
        <taxon>Ancylostoma</taxon>
    </lineage>
</organism>
<comment type="caution">
    <text evidence="1">The sequence shown here is derived from an EMBL/GenBank/DDBJ whole genome shotgun (WGS) entry which is preliminary data.</text>
</comment>
<evidence type="ECO:0000313" key="2">
    <source>
        <dbReference type="Proteomes" id="UP000024635"/>
    </source>
</evidence>
<name>A0A016S2I3_9BILA</name>
<evidence type="ECO:0000313" key="1">
    <source>
        <dbReference type="EMBL" id="EYB84449.1"/>
    </source>
</evidence>